<dbReference type="GO" id="GO:0005739">
    <property type="term" value="C:mitochondrion"/>
    <property type="evidence" value="ECO:0007669"/>
    <property type="project" value="TreeGrafter"/>
</dbReference>
<accession>A0A165KW25</accession>
<proteinExistence type="inferred from homology"/>
<dbReference type="SUPFAM" id="SSF55681">
    <property type="entry name" value="Class II aaRS and biotin synthetases"/>
    <property type="match status" value="1"/>
</dbReference>
<protein>
    <recommendedName>
        <fullName evidence="4">Putative lipoate-protein ligase A</fullName>
    </recommendedName>
</protein>
<comment type="function">
    <text evidence="1">Catalyzes both the ATP-dependent activation of exogenously supplied lipoate to lipoyl-AMP and the transfer of the activated lipoyl onto the lipoyl domains of lipoate-dependent enzymes.</text>
</comment>
<evidence type="ECO:0000256" key="2">
    <source>
        <dbReference type="ARBA" id="ARBA00005085"/>
    </source>
</evidence>
<evidence type="ECO:0000313" key="6">
    <source>
        <dbReference type="EMBL" id="KZV96976.1"/>
    </source>
</evidence>
<evidence type="ECO:0000259" key="5">
    <source>
        <dbReference type="PROSITE" id="PS51733"/>
    </source>
</evidence>
<keyword evidence="6" id="KW-0808">Transferase</keyword>
<dbReference type="OrthoDB" id="201621at2759"/>
<dbReference type="SUPFAM" id="SSF82649">
    <property type="entry name" value="SufE/NifU"/>
    <property type="match status" value="1"/>
</dbReference>
<dbReference type="GO" id="GO:0009249">
    <property type="term" value="P:protein lipoylation"/>
    <property type="evidence" value="ECO:0007669"/>
    <property type="project" value="InterPro"/>
</dbReference>
<organism evidence="6 7">
    <name type="scientific">Exidia glandulosa HHB12029</name>
    <dbReference type="NCBI Taxonomy" id="1314781"/>
    <lineage>
        <taxon>Eukaryota</taxon>
        <taxon>Fungi</taxon>
        <taxon>Dikarya</taxon>
        <taxon>Basidiomycota</taxon>
        <taxon>Agaricomycotina</taxon>
        <taxon>Agaricomycetes</taxon>
        <taxon>Auriculariales</taxon>
        <taxon>Exidiaceae</taxon>
        <taxon>Exidia</taxon>
    </lineage>
</organism>
<dbReference type="Gene3D" id="3.30.390.50">
    <property type="entry name" value="CO dehydrogenase flavoprotein, C-terminal domain"/>
    <property type="match status" value="1"/>
</dbReference>
<dbReference type="FunCoup" id="A0A165KW25">
    <property type="interactions" value="297"/>
</dbReference>
<comment type="pathway">
    <text evidence="2">Protein modification; protein lipoylation via exogenous pathway; protein N(6)-(lipoyl)lysine from lipoate: step 2/2.</text>
</comment>
<dbReference type="NCBIfam" id="TIGR00545">
    <property type="entry name" value="lipoyltrans"/>
    <property type="match status" value="1"/>
</dbReference>
<feature type="domain" description="BPL/LPL catalytic" evidence="5">
    <location>
        <begin position="55"/>
        <end position="240"/>
    </location>
</feature>
<evidence type="ECO:0000256" key="4">
    <source>
        <dbReference type="ARBA" id="ARBA00015925"/>
    </source>
</evidence>
<dbReference type="Pfam" id="PF21948">
    <property type="entry name" value="LplA-B_cat"/>
    <property type="match status" value="1"/>
</dbReference>
<dbReference type="Proteomes" id="UP000077266">
    <property type="component" value="Unassembled WGS sequence"/>
</dbReference>
<dbReference type="GO" id="GO:0017118">
    <property type="term" value="F:lipoyltransferase activity"/>
    <property type="evidence" value="ECO:0007669"/>
    <property type="project" value="TreeGrafter"/>
</dbReference>
<evidence type="ECO:0000256" key="1">
    <source>
        <dbReference type="ARBA" id="ARBA00003253"/>
    </source>
</evidence>
<evidence type="ECO:0000256" key="3">
    <source>
        <dbReference type="ARBA" id="ARBA00008242"/>
    </source>
</evidence>
<evidence type="ECO:0000313" key="7">
    <source>
        <dbReference type="Proteomes" id="UP000077266"/>
    </source>
</evidence>
<dbReference type="EMBL" id="KV425936">
    <property type="protein sequence ID" value="KZV96976.1"/>
    <property type="molecule type" value="Genomic_DNA"/>
</dbReference>
<dbReference type="GO" id="GO:0016874">
    <property type="term" value="F:ligase activity"/>
    <property type="evidence" value="ECO:0007669"/>
    <property type="project" value="UniProtKB-KW"/>
</dbReference>
<dbReference type="PROSITE" id="PS51733">
    <property type="entry name" value="BPL_LPL_CATALYTIC"/>
    <property type="match status" value="1"/>
</dbReference>
<comment type="similarity">
    <text evidence="3">Belongs to the LplA family.</text>
</comment>
<dbReference type="InterPro" id="IPR004562">
    <property type="entry name" value="LipoylTrfase_LipoateP_Ligase"/>
</dbReference>
<dbReference type="STRING" id="1314781.A0A165KW25"/>
<dbReference type="InterPro" id="IPR045864">
    <property type="entry name" value="aa-tRNA-synth_II/BPL/LPL"/>
</dbReference>
<sequence>MAMLSHARCLRASSPIIRRRISTAADPSTRQIFVSKSTSPHFNLSIEDWLLKTAPRDQPALFLYRNAPSVIIGRNQNPWKEVNLAAMQALGFQLVRRRSGGGTVFHDLGNTNFSIHLPRASFDRARTGRVIEHAVRNIMGVYDARTNARNDLCVGDMKVSGSAYKIAGTRAYHHGTMLIATRLDSLGDALRNDKIKMLTKGVASVRSPVCNLRQWKPDASHEQFVQAAVESFRQEFDVEREPAFIDEGDFQDVQQVRQSIDELQTWECVYGQTPEFTHSLAQDFSWGAVTVDIHSKHGVILDASSDACPDLASKLVGRRYGTLDGLDVAALSTQEREVYDWLLRAM</sequence>
<dbReference type="Gene3D" id="3.30.930.10">
    <property type="entry name" value="Bira Bifunctional Protein, Domain 2"/>
    <property type="match status" value="1"/>
</dbReference>
<gene>
    <name evidence="6" type="ORF">EXIGLDRAFT_764884</name>
</gene>
<reference evidence="6 7" key="1">
    <citation type="journal article" date="2016" name="Mol. Biol. Evol.">
        <title>Comparative Genomics of Early-Diverging Mushroom-Forming Fungi Provides Insights into the Origins of Lignocellulose Decay Capabilities.</title>
        <authorList>
            <person name="Nagy L.G."/>
            <person name="Riley R."/>
            <person name="Tritt A."/>
            <person name="Adam C."/>
            <person name="Daum C."/>
            <person name="Floudas D."/>
            <person name="Sun H."/>
            <person name="Yadav J.S."/>
            <person name="Pangilinan J."/>
            <person name="Larsson K.H."/>
            <person name="Matsuura K."/>
            <person name="Barry K."/>
            <person name="Labutti K."/>
            <person name="Kuo R."/>
            <person name="Ohm R.A."/>
            <person name="Bhattacharya S.S."/>
            <person name="Shirouzu T."/>
            <person name="Yoshinaga Y."/>
            <person name="Martin F.M."/>
            <person name="Grigoriev I.V."/>
            <person name="Hibbett D.S."/>
        </authorList>
    </citation>
    <scope>NUCLEOTIDE SEQUENCE [LARGE SCALE GENOMIC DNA]</scope>
    <source>
        <strain evidence="6 7">HHB12029</strain>
    </source>
</reference>
<dbReference type="UniPathway" id="UPA00537">
    <property type="reaction ID" value="UER00595"/>
</dbReference>
<dbReference type="InParanoid" id="A0A165KW25"/>
<dbReference type="AlphaFoldDB" id="A0A165KW25"/>
<dbReference type="PANTHER" id="PTHR12561">
    <property type="entry name" value="LIPOATE-PROTEIN LIGASE"/>
    <property type="match status" value="1"/>
</dbReference>
<dbReference type="CDD" id="cd16443">
    <property type="entry name" value="LplA"/>
    <property type="match status" value="1"/>
</dbReference>
<name>A0A165KW25_EXIGL</name>
<keyword evidence="6" id="KW-0436">Ligase</keyword>
<dbReference type="PANTHER" id="PTHR12561:SF3">
    <property type="entry name" value="LIPOYLTRANSFERASE 1, MITOCHONDRIAL"/>
    <property type="match status" value="1"/>
</dbReference>
<keyword evidence="7" id="KW-1185">Reference proteome</keyword>
<dbReference type="InterPro" id="IPR004143">
    <property type="entry name" value="BPL_LPL_catalytic"/>
</dbReference>